<name>A0ABM1DPA5_PRICU</name>
<feature type="compositionally biased region" description="Basic and acidic residues" evidence="1">
    <location>
        <begin position="51"/>
        <end position="78"/>
    </location>
</feature>
<dbReference type="Proteomes" id="UP000695022">
    <property type="component" value="Unplaced"/>
</dbReference>
<evidence type="ECO:0000313" key="2">
    <source>
        <dbReference type="Proteomes" id="UP000695022"/>
    </source>
</evidence>
<feature type="region of interest" description="Disordered" evidence="1">
    <location>
        <begin position="32"/>
        <end position="140"/>
    </location>
</feature>
<keyword evidence="2" id="KW-1185">Reference proteome</keyword>
<feature type="compositionally biased region" description="Basic residues" evidence="1">
    <location>
        <begin position="84"/>
        <end position="94"/>
    </location>
</feature>
<evidence type="ECO:0000256" key="1">
    <source>
        <dbReference type="SAM" id="MobiDB-lite"/>
    </source>
</evidence>
<evidence type="ECO:0000313" key="3">
    <source>
        <dbReference type="RefSeq" id="XP_014661776.1"/>
    </source>
</evidence>
<feature type="compositionally biased region" description="Low complexity" evidence="1">
    <location>
        <begin position="101"/>
        <end position="136"/>
    </location>
</feature>
<reference evidence="3" key="1">
    <citation type="submission" date="2025-08" db="UniProtKB">
        <authorList>
            <consortium name="RefSeq"/>
        </authorList>
    </citation>
    <scope>IDENTIFICATION</scope>
</reference>
<proteinExistence type="predicted"/>
<accession>A0ABM1DPA5</accession>
<dbReference type="GeneID" id="106804900"/>
<sequence>MALIIILPDDRGFERYYERDIYNRHLVGYHESDDMQSQGRRHRYNRASFQAKDRPGRRLHRQYGEQRYSDHYGDDRPRTQRSPGKLKVHRRRRSDSRSRSDSMSSSSSGSASTTSDSDSDSHSSSRSPSSSKSRTSGNLASAVTAVTNQQPLSMVMINSNSQDCDSELLKNQLAICVKNLPIRSSDTSLKMALFHE</sequence>
<gene>
    <name evidence="3" type="primary">LOC106804900</name>
</gene>
<dbReference type="RefSeq" id="XP_014661776.1">
    <property type="nucleotide sequence ID" value="XM_014806290.1"/>
</dbReference>
<organism evidence="2 3">
    <name type="scientific">Priapulus caudatus</name>
    <name type="common">Priapulid worm</name>
    <dbReference type="NCBI Taxonomy" id="37621"/>
    <lineage>
        <taxon>Eukaryota</taxon>
        <taxon>Metazoa</taxon>
        <taxon>Ecdysozoa</taxon>
        <taxon>Scalidophora</taxon>
        <taxon>Priapulida</taxon>
        <taxon>Priapulimorpha</taxon>
        <taxon>Priapulimorphida</taxon>
        <taxon>Priapulidae</taxon>
        <taxon>Priapulus</taxon>
    </lineage>
</organism>
<protein>
    <submittedName>
        <fullName evidence="3">Serine/arginine-rich splicing factor 6-like</fullName>
    </submittedName>
</protein>